<dbReference type="Proteomes" id="UP000239560">
    <property type="component" value="Unassembled WGS sequence"/>
</dbReference>
<evidence type="ECO:0000256" key="1">
    <source>
        <dbReference type="SAM" id="MobiDB-lite"/>
    </source>
</evidence>
<feature type="compositionally biased region" description="Polar residues" evidence="1">
    <location>
        <begin position="1"/>
        <end position="16"/>
    </location>
</feature>
<dbReference type="AlphaFoldDB" id="A0A2T0ADG2"/>
<proteinExistence type="predicted"/>
<name>A0A2T0ADG2_RHOTO</name>
<comment type="caution">
    <text evidence="2">The sequence shown here is derived from an EMBL/GenBank/DDBJ whole genome shotgun (WGS) entry which is preliminary data.</text>
</comment>
<reference evidence="2 3" key="1">
    <citation type="journal article" date="2018" name="Elife">
        <title>Functional genomics of lipid metabolism in the oleaginous yeast Rhodosporidium toruloides.</title>
        <authorList>
            <person name="Coradetti S.T."/>
            <person name="Pinel D."/>
            <person name="Geiselman G."/>
            <person name="Ito M."/>
            <person name="Mondo S."/>
            <person name="Reilly M.C."/>
            <person name="Cheng Y.F."/>
            <person name="Bauer S."/>
            <person name="Grigoriev I."/>
            <person name="Gladden J.M."/>
            <person name="Simmons B.A."/>
            <person name="Brem R."/>
            <person name="Arkin A.P."/>
            <person name="Skerker J.M."/>
        </authorList>
    </citation>
    <scope>NUCLEOTIDE SEQUENCE [LARGE SCALE GENOMIC DNA]</scope>
    <source>
        <strain evidence="2 3">NBRC 0880</strain>
    </source>
</reference>
<evidence type="ECO:0000313" key="3">
    <source>
        <dbReference type="Proteomes" id="UP000239560"/>
    </source>
</evidence>
<organism evidence="2 3">
    <name type="scientific">Rhodotorula toruloides</name>
    <name type="common">Yeast</name>
    <name type="synonym">Rhodosporidium toruloides</name>
    <dbReference type="NCBI Taxonomy" id="5286"/>
    <lineage>
        <taxon>Eukaryota</taxon>
        <taxon>Fungi</taxon>
        <taxon>Dikarya</taxon>
        <taxon>Basidiomycota</taxon>
        <taxon>Pucciniomycotina</taxon>
        <taxon>Microbotryomycetes</taxon>
        <taxon>Sporidiobolales</taxon>
        <taxon>Sporidiobolaceae</taxon>
        <taxon>Rhodotorula</taxon>
    </lineage>
</organism>
<sequence>MHATNSTAHSHTDSCNPHTPTTTHPDSHIDSPSSYGLHTLPWDSVTCIYSYSTHTITQLALRPAQDEVDRDALEALYEQGKEEVALAESEGLPSSARAFRVEQRAETVGQGATGSSSSGYSLSFLECGEREQVGLVSRRRGGPLERLKVAGRLCAVVGCGTDVCEFSAGESEAV</sequence>
<protein>
    <submittedName>
        <fullName evidence="2">Uncharacterized protein</fullName>
    </submittedName>
</protein>
<accession>A0A2T0ADG2</accession>
<evidence type="ECO:0000313" key="2">
    <source>
        <dbReference type="EMBL" id="PRQ76037.1"/>
    </source>
</evidence>
<gene>
    <name evidence="2" type="ORF">AAT19DRAFT_13059</name>
</gene>
<dbReference type="EMBL" id="LCTV02000003">
    <property type="protein sequence ID" value="PRQ76037.1"/>
    <property type="molecule type" value="Genomic_DNA"/>
</dbReference>
<feature type="region of interest" description="Disordered" evidence="1">
    <location>
        <begin position="1"/>
        <end position="31"/>
    </location>
</feature>